<comment type="subcellular location">
    <subcellularLocation>
        <location evidence="1">Membrane</location>
        <topology evidence="1">Multi-pass membrane protein</topology>
    </subcellularLocation>
</comment>
<keyword evidence="5 7" id="KW-0472">Membrane</keyword>
<proteinExistence type="inferred from homology"/>
<dbReference type="PANTHER" id="PTHR31632">
    <property type="entry name" value="IRON TRANSPORTER FTH1"/>
    <property type="match status" value="1"/>
</dbReference>
<feature type="compositionally biased region" description="Polar residues" evidence="6">
    <location>
        <begin position="354"/>
        <end position="367"/>
    </location>
</feature>
<evidence type="ECO:0000256" key="5">
    <source>
        <dbReference type="ARBA" id="ARBA00023136"/>
    </source>
</evidence>
<feature type="transmembrane region" description="Helical" evidence="7">
    <location>
        <begin position="6"/>
        <end position="30"/>
    </location>
</feature>
<feature type="transmembrane region" description="Helical" evidence="7">
    <location>
        <begin position="272"/>
        <end position="294"/>
    </location>
</feature>
<evidence type="ECO:0000256" key="7">
    <source>
        <dbReference type="SAM" id="Phobius"/>
    </source>
</evidence>
<comment type="caution">
    <text evidence="8">The sequence shown here is derived from an EMBL/GenBank/DDBJ whole genome shotgun (WGS) entry which is preliminary data.</text>
</comment>
<gene>
    <name evidence="8" type="ORF">CVIRNUC_000861</name>
</gene>
<sequence>MLDLFSISAMFILFRETLEACIIVSVMLQLCVKLKLLQLRIWVWAGAIAGVVLAILVGVVFICLYYVAQQTAFQGDGKNIFEGILVLVASFMLTFLAFAMLKIKGYEEKWQAKLEASAAHMKGGRPSGWWQVFLLAFSTTLREGIESVIFLTGVSAGIDPRSIPIAGIVGILLGLAVGIILYYTGKQIKDIAWFMIIMAVLLFFIGAGFTARGMVYFQSAGWFGYYGYPNDARPWQNKQLWDWSGCCSMDVQKNRFFGLVAALFGYTDSGTAIWLFAWFGYWLEVIFVLSVRAIKGSLLSAKQDKGSRGRQSELPLGVKGMPDARSGGDSPTTARANTKAAALEQPMEVHQNGKPAQTELTTTRPEP</sequence>
<feature type="transmembrane region" description="Helical" evidence="7">
    <location>
        <begin position="191"/>
        <end position="211"/>
    </location>
</feature>
<feature type="region of interest" description="Disordered" evidence="6">
    <location>
        <begin position="306"/>
        <end position="367"/>
    </location>
</feature>
<keyword evidence="9" id="KW-1185">Reference proteome</keyword>
<organism evidence="8 9">
    <name type="scientific">Coccomyxa viridis</name>
    <dbReference type="NCBI Taxonomy" id="1274662"/>
    <lineage>
        <taxon>Eukaryota</taxon>
        <taxon>Viridiplantae</taxon>
        <taxon>Chlorophyta</taxon>
        <taxon>core chlorophytes</taxon>
        <taxon>Trebouxiophyceae</taxon>
        <taxon>Trebouxiophyceae incertae sedis</taxon>
        <taxon>Coccomyxaceae</taxon>
        <taxon>Coccomyxa</taxon>
    </lineage>
</organism>
<evidence type="ECO:0000256" key="3">
    <source>
        <dbReference type="ARBA" id="ARBA00022692"/>
    </source>
</evidence>
<reference evidence="8 9" key="1">
    <citation type="submission" date="2023-10" db="EMBL/GenBank/DDBJ databases">
        <authorList>
            <person name="Maclean D."/>
            <person name="Macfadyen A."/>
        </authorList>
    </citation>
    <scope>NUCLEOTIDE SEQUENCE [LARGE SCALE GENOMIC DNA]</scope>
</reference>
<dbReference type="GO" id="GO:0033573">
    <property type="term" value="C:high-affinity iron permease complex"/>
    <property type="evidence" value="ECO:0007669"/>
    <property type="project" value="InterPro"/>
</dbReference>
<comment type="similarity">
    <text evidence="2">Belongs to the oxidase-dependent Fe transporter (OFeT) (TC 9.A.10.1) family.</text>
</comment>
<evidence type="ECO:0000313" key="8">
    <source>
        <dbReference type="EMBL" id="CAK0737138.1"/>
    </source>
</evidence>
<dbReference type="InterPro" id="IPR004923">
    <property type="entry name" value="FTR1/Fip1/EfeU"/>
</dbReference>
<dbReference type="AlphaFoldDB" id="A0AAV1HVH8"/>
<evidence type="ECO:0000313" key="9">
    <source>
        <dbReference type="Proteomes" id="UP001314263"/>
    </source>
</evidence>
<keyword evidence="3 7" id="KW-0812">Transmembrane</keyword>
<evidence type="ECO:0000256" key="6">
    <source>
        <dbReference type="SAM" id="MobiDB-lite"/>
    </source>
</evidence>
<dbReference type="EMBL" id="CAUYUE010000001">
    <property type="protein sequence ID" value="CAK0737138.1"/>
    <property type="molecule type" value="Genomic_DNA"/>
</dbReference>
<evidence type="ECO:0000256" key="1">
    <source>
        <dbReference type="ARBA" id="ARBA00004141"/>
    </source>
</evidence>
<keyword evidence="4 7" id="KW-1133">Transmembrane helix</keyword>
<evidence type="ECO:0000256" key="4">
    <source>
        <dbReference type="ARBA" id="ARBA00022989"/>
    </source>
</evidence>
<dbReference type="PANTHER" id="PTHR31632:SF2">
    <property type="entry name" value="PLASMA MEMBRANE IRON PERMEASE"/>
    <property type="match status" value="1"/>
</dbReference>
<dbReference type="Proteomes" id="UP001314263">
    <property type="component" value="Unassembled WGS sequence"/>
</dbReference>
<dbReference type="GO" id="GO:0015093">
    <property type="term" value="F:ferrous iron transmembrane transporter activity"/>
    <property type="evidence" value="ECO:0007669"/>
    <property type="project" value="TreeGrafter"/>
</dbReference>
<feature type="transmembrane region" description="Helical" evidence="7">
    <location>
        <begin position="80"/>
        <end position="101"/>
    </location>
</feature>
<feature type="transmembrane region" description="Helical" evidence="7">
    <location>
        <begin position="163"/>
        <end position="184"/>
    </location>
</feature>
<accession>A0AAV1HVH8</accession>
<evidence type="ECO:0008006" key="10">
    <source>
        <dbReference type="Google" id="ProtNLM"/>
    </source>
</evidence>
<evidence type="ECO:0000256" key="2">
    <source>
        <dbReference type="ARBA" id="ARBA00008333"/>
    </source>
</evidence>
<feature type="transmembrane region" description="Helical" evidence="7">
    <location>
        <begin position="42"/>
        <end position="68"/>
    </location>
</feature>
<name>A0AAV1HVH8_9CHLO</name>
<protein>
    <recommendedName>
        <fullName evidence="10">Iron permease FTR1</fullName>
    </recommendedName>
</protein>
<dbReference type="Pfam" id="PF03239">
    <property type="entry name" value="FTR1"/>
    <property type="match status" value="1"/>
</dbReference>